<dbReference type="PANTHER" id="PTHR11019:SF159">
    <property type="entry name" value="TRANSCRIPTIONAL REGULATOR-RELATED"/>
    <property type="match status" value="1"/>
</dbReference>
<dbReference type="InterPro" id="IPR011051">
    <property type="entry name" value="RmlC_Cupin_sf"/>
</dbReference>
<evidence type="ECO:0000313" key="3">
    <source>
        <dbReference type="Proteomes" id="UP001139447"/>
    </source>
</evidence>
<name>A0A9X1VUZ8_9BURK</name>
<accession>A0A9X1VUZ8</accession>
<dbReference type="SUPFAM" id="SSF51182">
    <property type="entry name" value="RmlC-like cupins"/>
    <property type="match status" value="1"/>
</dbReference>
<sequence>MSLTLPTCSVRRYGGEHSPHEHDHAQIMFALSGRMALELNGHAAFADASSGIVIPAGVAHAYAAPAAARMLVIDAPMQPGTDRPRRFAVRTAWRDVYAGMDVQALLHEMLGMPRILARRSLDTRVLDAALDASLHEDWSTARMAALFCLSPQRFHARLLELTGLSPMAYARRRRLEAAMRLVAQGLLLDAVALRVGYQSASALSFALQRDCGFSTRACKRRC</sequence>
<dbReference type="SMART" id="SM00342">
    <property type="entry name" value="HTH_ARAC"/>
    <property type="match status" value="1"/>
</dbReference>
<dbReference type="InterPro" id="IPR018060">
    <property type="entry name" value="HTH_AraC"/>
</dbReference>
<gene>
    <name evidence="2" type="ORF">MMF98_11030</name>
</gene>
<feature type="domain" description="HTH araC/xylS-type" evidence="1">
    <location>
        <begin position="124"/>
        <end position="221"/>
    </location>
</feature>
<dbReference type="Pfam" id="PF12833">
    <property type="entry name" value="HTH_18"/>
    <property type="match status" value="1"/>
</dbReference>
<dbReference type="InterPro" id="IPR013096">
    <property type="entry name" value="Cupin_2"/>
</dbReference>
<dbReference type="EMBL" id="JALGBI010000001">
    <property type="protein sequence ID" value="MCJ0763738.1"/>
    <property type="molecule type" value="Genomic_DNA"/>
</dbReference>
<reference evidence="2" key="1">
    <citation type="submission" date="2022-03" db="EMBL/GenBank/DDBJ databases">
        <authorList>
            <person name="Woo C.Y."/>
        </authorList>
    </citation>
    <scope>NUCLEOTIDE SEQUENCE</scope>
    <source>
        <strain evidence="2">CYS-02</strain>
    </source>
</reference>
<evidence type="ECO:0000259" key="1">
    <source>
        <dbReference type="PROSITE" id="PS01124"/>
    </source>
</evidence>
<dbReference type="RefSeq" id="WP_243306315.1">
    <property type="nucleotide sequence ID" value="NZ_JALGBI010000001.1"/>
</dbReference>
<dbReference type="PROSITE" id="PS01124">
    <property type="entry name" value="HTH_ARAC_FAMILY_2"/>
    <property type="match status" value="1"/>
</dbReference>
<dbReference type="GO" id="GO:0043565">
    <property type="term" value="F:sequence-specific DNA binding"/>
    <property type="evidence" value="ECO:0007669"/>
    <property type="project" value="InterPro"/>
</dbReference>
<keyword evidence="3" id="KW-1185">Reference proteome</keyword>
<dbReference type="Proteomes" id="UP001139447">
    <property type="component" value="Unassembled WGS sequence"/>
</dbReference>
<dbReference type="Pfam" id="PF07883">
    <property type="entry name" value="Cupin_2"/>
    <property type="match status" value="1"/>
</dbReference>
<evidence type="ECO:0000313" key="2">
    <source>
        <dbReference type="EMBL" id="MCJ0763738.1"/>
    </source>
</evidence>
<proteinExistence type="predicted"/>
<dbReference type="InterPro" id="IPR014710">
    <property type="entry name" value="RmlC-like_jellyroll"/>
</dbReference>
<dbReference type="AlphaFoldDB" id="A0A9X1VUZ8"/>
<dbReference type="Gene3D" id="2.60.120.10">
    <property type="entry name" value="Jelly Rolls"/>
    <property type="match status" value="1"/>
</dbReference>
<dbReference type="Gene3D" id="1.10.10.60">
    <property type="entry name" value="Homeodomain-like"/>
    <property type="match status" value="1"/>
</dbReference>
<protein>
    <submittedName>
        <fullName evidence="2">AraC family transcriptional regulator</fullName>
    </submittedName>
</protein>
<dbReference type="GO" id="GO:0003700">
    <property type="term" value="F:DNA-binding transcription factor activity"/>
    <property type="evidence" value="ECO:0007669"/>
    <property type="project" value="InterPro"/>
</dbReference>
<comment type="caution">
    <text evidence="2">The sequence shown here is derived from an EMBL/GenBank/DDBJ whole genome shotgun (WGS) entry which is preliminary data.</text>
</comment>
<organism evidence="2 3">
    <name type="scientific">Variovorax terrae</name>
    <dbReference type="NCBI Taxonomy" id="2923278"/>
    <lineage>
        <taxon>Bacteria</taxon>
        <taxon>Pseudomonadati</taxon>
        <taxon>Pseudomonadota</taxon>
        <taxon>Betaproteobacteria</taxon>
        <taxon>Burkholderiales</taxon>
        <taxon>Comamonadaceae</taxon>
        <taxon>Variovorax</taxon>
    </lineage>
</organism>
<dbReference type="PANTHER" id="PTHR11019">
    <property type="entry name" value="HTH-TYPE TRANSCRIPTIONAL REGULATOR NIMR"/>
    <property type="match status" value="1"/>
</dbReference>